<evidence type="ECO:0000313" key="1">
    <source>
        <dbReference type="EMBL" id="KKQ26167.1"/>
    </source>
</evidence>
<name>A0A0G0G855_9BACT</name>
<sequence length="70" mass="7665">MIEGNNSKSFLSTSEIGDRVSAAENLIVGGARLKDGLMIKIGINLLKSVGYPFHFIITIARYLVRVEAKK</sequence>
<dbReference type="Proteomes" id="UP000034917">
    <property type="component" value="Unassembled WGS sequence"/>
</dbReference>
<dbReference type="AlphaFoldDB" id="A0A0G0G855"/>
<evidence type="ECO:0000313" key="2">
    <source>
        <dbReference type="Proteomes" id="UP000034917"/>
    </source>
</evidence>
<dbReference type="EMBL" id="LBSV01000003">
    <property type="protein sequence ID" value="KKQ26167.1"/>
    <property type="molecule type" value="Genomic_DNA"/>
</dbReference>
<accession>A0A0G0G855</accession>
<organism evidence="1 2">
    <name type="scientific">Candidatus Roizmanbacteria bacterium GW2011_GWC2_37_13</name>
    <dbReference type="NCBI Taxonomy" id="1618486"/>
    <lineage>
        <taxon>Bacteria</taxon>
        <taxon>Candidatus Roizmaniibacteriota</taxon>
    </lineage>
</organism>
<reference evidence="1 2" key="1">
    <citation type="journal article" date="2015" name="Nature">
        <title>rRNA introns, odd ribosomes, and small enigmatic genomes across a large radiation of phyla.</title>
        <authorList>
            <person name="Brown C.T."/>
            <person name="Hug L.A."/>
            <person name="Thomas B.C."/>
            <person name="Sharon I."/>
            <person name="Castelle C.J."/>
            <person name="Singh A."/>
            <person name="Wilkins M.J."/>
            <person name="Williams K.H."/>
            <person name="Banfield J.F."/>
        </authorList>
    </citation>
    <scope>NUCLEOTIDE SEQUENCE [LARGE SCALE GENOMIC DNA]</scope>
</reference>
<proteinExistence type="predicted"/>
<gene>
    <name evidence="1" type="ORF">US40_C0003G0019</name>
</gene>
<protein>
    <submittedName>
        <fullName evidence="1">Uncharacterized protein</fullName>
    </submittedName>
</protein>
<comment type="caution">
    <text evidence="1">The sequence shown here is derived from an EMBL/GenBank/DDBJ whole genome shotgun (WGS) entry which is preliminary data.</text>
</comment>